<feature type="domain" description="AMP-dependent synthetase/ligase" evidence="4">
    <location>
        <begin position="67"/>
        <end position="482"/>
    </location>
</feature>
<evidence type="ECO:0000313" key="5">
    <source>
        <dbReference type="EMBL" id="QHT28747.1"/>
    </source>
</evidence>
<keyword evidence="2" id="KW-0276">Fatty acid metabolism</keyword>
<dbReference type="InterPro" id="IPR000873">
    <property type="entry name" value="AMP-dep_synth/lig_dom"/>
</dbReference>
<protein>
    <recommendedName>
        <fullName evidence="4">AMP-dependent synthetase/ligase domain-containing protein</fullName>
    </recommendedName>
</protein>
<accession>A0A6C0EI47</accession>
<name>A0A6C0EI47_9ZZZZ</name>
<dbReference type="AlphaFoldDB" id="A0A6C0EI47"/>
<dbReference type="InterPro" id="IPR020845">
    <property type="entry name" value="AMP-binding_CS"/>
</dbReference>
<dbReference type="Pfam" id="PF23562">
    <property type="entry name" value="AMP-binding_C_3"/>
    <property type="match status" value="1"/>
</dbReference>
<dbReference type="Pfam" id="PF00501">
    <property type="entry name" value="AMP-binding"/>
    <property type="match status" value="1"/>
</dbReference>
<keyword evidence="3" id="KW-0443">Lipid metabolism</keyword>
<dbReference type="GO" id="GO:0004467">
    <property type="term" value="F:long-chain fatty acid-CoA ligase activity"/>
    <property type="evidence" value="ECO:0007669"/>
    <property type="project" value="TreeGrafter"/>
</dbReference>
<proteinExistence type="predicted"/>
<evidence type="ECO:0000256" key="3">
    <source>
        <dbReference type="ARBA" id="ARBA00023098"/>
    </source>
</evidence>
<dbReference type="Gene3D" id="3.40.50.12780">
    <property type="entry name" value="N-terminal domain of ligase-like"/>
    <property type="match status" value="1"/>
</dbReference>
<dbReference type="InterPro" id="IPR042099">
    <property type="entry name" value="ANL_N_sf"/>
</dbReference>
<evidence type="ECO:0000256" key="1">
    <source>
        <dbReference type="ARBA" id="ARBA00022598"/>
    </source>
</evidence>
<organism evidence="5">
    <name type="scientific">viral metagenome</name>
    <dbReference type="NCBI Taxonomy" id="1070528"/>
    <lineage>
        <taxon>unclassified sequences</taxon>
        <taxon>metagenomes</taxon>
        <taxon>organismal metagenomes</taxon>
    </lineage>
</organism>
<keyword evidence="1" id="KW-0436">Ligase</keyword>
<evidence type="ECO:0000259" key="4">
    <source>
        <dbReference type="Pfam" id="PF00501"/>
    </source>
</evidence>
<dbReference type="SUPFAM" id="SSF56801">
    <property type="entry name" value="Acetyl-CoA synthetase-like"/>
    <property type="match status" value="1"/>
</dbReference>
<dbReference type="PROSITE" id="PS00455">
    <property type="entry name" value="AMP_BINDING"/>
    <property type="match status" value="1"/>
</dbReference>
<dbReference type="PANTHER" id="PTHR43272">
    <property type="entry name" value="LONG-CHAIN-FATTY-ACID--COA LIGASE"/>
    <property type="match status" value="1"/>
</dbReference>
<reference evidence="5" key="1">
    <citation type="journal article" date="2020" name="Nature">
        <title>Giant virus diversity and host interactions through global metagenomics.</title>
        <authorList>
            <person name="Schulz F."/>
            <person name="Roux S."/>
            <person name="Paez-Espino D."/>
            <person name="Jungbluth S."/>
            <person name="Walsh D.A."/>
            <person name="Denef V.J."/>
            <person name="McMahon K.D."/>
            <person name="Konstantinidis K.T."/>
            <person name="Eloe-Fadrosh E.A."/>
            <person name="Kyrpides N.C."/>
            <person name="Woyke T."/>
        </authorList>
    </citation>
    <scope>NUCLEOTIDE SEQUENCE</scope>
    <source>
        <strain evidence="5">GVMAG-M-3300001351-8</strain>
    </source>
</reference>
<evidence type="ECO:0000256" key="2">
    <source>
        <dbReference type="ARBA" id="ARBA00022832"/>
    </source>
</evidence>
<dbReference type="GO" id="GO:0005783">
    <property type="term" value="C:endoplasmic reticulum"/>
    <property type="evidence" value="ECO:0007669"/>
    <property type="project" value="TreeGrafter"/>
</dbReference>
<sequence length="675" mass="74985">MSWTSDIHSELPIQVSDNVQPTTIPDMFHETVKKFPSNIAISWRIDTNYIKNDSPSYYQLANTAENSRWDHMTWQQLENQVYIFGGACVANGMNSKDVVIIMGFNSPQWLIAFHGTVQAGGVVAGSYLTNTTDTCKYLVNNSNAKFAFVESWKHGIKFLDDLEDNNSSLEKIIVWNMVESLEDIKLNNPNIISFKEFMDLAPKLEKCIENITEIEKTLKPGECCDLIYTSGTTGNPKGVMLSHDNLTWDVQTSIGLIKKYTQNNMGSEQVFLSYLPLSHIATQMLDIMFSCYTGGSIWFATPDALKGGLLPLLQQTRPTLFFGVPRVWEKIMDSIKAKSDQNSYIKKNIANMAKYVGLSVNMELAATAGRSGGCYKSTNIYDLFNKLVFKKLKIMLGLDRCDFFGSGAAPISTDTLSFFWSLNIPITEGFGMSETSAISSMCLFPKQVCMGYSGMEISDGLIKIAGDGEILLKGRNIMMGYLNNSDKNTETFTPEGYLKTGDIGILEKSPNGDVNLLKITGRIKELIITAGGENIAPVPIETIIKNACPLISNVILIGDRRKFLSVLITLRVVINPDTMDASNELDENCLIALTKIGSNAKTLEEAIEDPIVQKAIDKSIYLYNNQAVSSAQKIQKYVVLNTDFTIGGGELTGTQKIKRNIILEKYKIEVESMYK</sequence>
<dbReference type="GO" id="GO:0016020">
    <property type="term" value="C:membrane"/>
    <property type="evidence" value="ECO:0007669"/>
    <property type="project" value="TreeGrafter"/>
</dbReference>
<dbReference type="PANTHER" id="PTHR43272:SF32">
    <property type="entry name" value="AMP-DEPENDENT SYNTHETASE_LIGASE DOMAIN-CONTAINING PROTEIN"/>
    <property type="match status" value="1"/>
</dbReference>
<dbReference type="EMBL" id="MN738864">
    <property type="protein sequence ID" value="QHT28747.1"/>
    <property type="molecule type" value="Genomic_DNA"/>
</dbReference>